<accession>A0A1I7UP53</accession>
<reference evidence="2" key="1">
    <citation type="submission" date="2016-11" db="UniProtKB">
        <authorList>
            <consortium name="WormBaseParasite"/>
        </authorList>
    </citation>
    <scope>IDENTIFICATION</scope>
</reference>
<dbReference type="WBParaSite" id="Csp11.Scaffold630.g17939.t1">
    <property type="protein sequence ID" value="Csp11.Scaffold630.g17939.t1"/>
    <property type="gene ID" value="Csp11.Scaffold630.g17939"/>
</dbReference>
<evidence type="ECO:0000313" key="1">
    <source>
        <dbReference type="Proteomes" id="UP000095282"/>
    </source>
</evidence>
<keyword evidence="1" id="KW-1185">Reference proteome</keyword>
<evidence type="ECO:0000313" key="2">
    <source>
        <dbReference type="WBParaSite" id="Csp11.Scaffold630.g17939.t1"/>
    </source>
</evidence>
<dbReference type="Proteomes" id="UP000095282">
    <property type="component" value="Unplaced"/>
</dbReference>
<organism evidence="1 2">
    <name type="scientific">Caenorhabditis tropicalis</name>
    <dbReference type="NCBI Taxonomy" id="1561998"/>
    <lineage>
        <taxon>Eukaryota</taxon>
        <taxon>Metazoa</taxon>
        <taxon>Ecdysozoa</taxon>
        <taxon>Nematoda</taxon>
        <taxon>Chromadorea</taxon>
        <taxon>Rhabditida</taxon>
        <taxon>Rhabditina</taxon>
        <taxon>Rhabditomorpha</taxon>
        <taxon>Rhabditoidea</taxon>
        <taxon>Rhabditidae</taxon>
        <taxon>Peloderinae</taxon>
        <taxon>Caenorhabditis</taxon>
    </lineage>
</organism>
<protein>
    <submittedName>
        <fullName evidence="2">FBA_2 domain-containing protein</fullName>
    </submittedName>
</protein>
<dbReference type="AlphaFoldDB" id="A0A1I7UP53"/>
<proteinExistence type="predicted"/>
<sequence>MVPSLDRMWAIDEKVTAMNSLRGAVTHFLWGVHTGLPDCGACRLPFVDPTPHRLLDILQPLSQDMLSDCIHIFTYDFYQVIVVDNHNAGLTVAEIQEASLFLGNQKYRRMKRITTARNNTFAIVVRQGIIKGWSQNGSFLIGRSTRNGFFLEFGPGTTEQQLEF</sequence>
<name>A0A1I7UP53_9PELO</name>